<feature type="region of interest" description="Disordered" evidence="1">
    <location>
        <begin position="298"/>
        <end position="320"/>
    </location>
</feature>
<feature type="compositionally biased region" description="Low complexity" evidence="1">
    <location>
        <begin position="303"/>
        <end position="318"/>
    </location>
</feature>
<name>A0A0C2T5A8_AMAMK</name>
<dbReference type="HOGENOM" id="CLU_015943_1_0_1"/>
<dbReference type="OrthoDB" id="2148946at2759"/>
<dbReference type="AlphaFoldDB" id="A0A0C2T5A8"/>
<dbReference type="Gene3D" id="1.25.40.10">
    <property type="entry name" value="Tetratricopeptide repeat domain"/>
    <property type="match status" value="1"/>
</dbReference>
<protein>
    <recommendedName>
        <fullName evidence="4">HCP-like protein</fullName>
    </recommendedName>
</protein>
<feature type="region of interest" description="Disordered" evidence="1">
    <location>
        <begin position="47"/>
        <end position="71"/>
    </location>
</feature>
<evidence type="ECO:0000256" key="1">
    <source>
        <dbReference type="SAM" id="MobiDB-lite"/>
    </source>
</evidence>
<reference evidence="2 3" key="1">
    <citation type="submission" date="2014-04" db="EMBL/GenBank/DDBJ databases">
        <title>Evolutionary Origins and Diversification of the Mycorrhizal Mutualists.</title>
        <authorList>
            <consortium name="DOE Joint Genome Institute"/>
            <consortium name="Mycorrhizal Genomics Consortium"/>
            <person name="Kohler A."/>
            <person name="Kuo A."/>
            <person name="Nagy L.G."/>
            <person name="Floudas D."/>
            <person name="Copeland A."/>
            <person name="Barry K.W."/>
            <person name="Cichocki N."/>
            <person name="Veneault-Fourrey C."/>
            <person name="LaButti K."/>
            <person name="Lindquist E.A."/>
            <person name="Lipzen A."/>
            <person name="Lundell T."/>
            <person name="Morin E."/>
            <person name="Murat C."/>
            <person name="Riley R."/>
            <person name="Ohm R."/>
            <person name="Sun H."/>
            <person name="Tunlid A."/>
            <person name="Henrissat B."/>
            <person name="Grigoriev I.V."/>
            <person name="Hibbett D.S."/>
            <person name="Martin F."/>
        </authorList>
    </citation>
    <scope>NUCLEOTIDE SEQUENCE [LARGE SCALE GENOMIC DNA]</scope>
    <source>
        <strain evidence="2 3">Koide BX008</strain>
    </source>
</reference>
<proteinExistence type="predicted"/>
<feature type="compositionally biased region" description="Polar residues" evidence="1">
    <location>
        <begin position="220"/>
        <end position="230"/>
    </location>
</feature>
<dbReference type="GO" id="GO:0010972">
    <property type="term" value="P:negative regulation of G2/M transition of mitotic cell cycle"/>
    <property type="evidence" value="ECO:0007669"/>
    <property type="project" value="TreeGrafter"/>
</dbReference>
<feature type="region of interest" description="Disordered" evidence="1">
    <location>
        <begin position="181"/>
        <end position="200"/>
    </location>
</feature>
<evidence type="ECO:0000313" key="2">
    <source>
        <dbReference type="EMBL" id="KIL71100.1"/>
    </source>
</evidence>
<gene>
    <name evidence="2" type="ORF">M378DRAFT_512164</name>
</gene>
<feature type="compositionally biased region" description="Polar residues" evidence="1">
    <location>
        <begin position="8"/>
        <end position="24"/>
    </location>
</feature>
<feature type="compositionally biased region" description="Polar residues" evidence="1">
    <location>
        <begin position="59"/>
        <end position="71"/>
    </location>
</feature>
<keyword evidence="3" id="KW-1185">Reference proteome</keyword>
<accession>A0A0C2T5A8</accession>
<evidence type="ECO:0008006" key="4">
    <source>
        <dbReference type="Google" id="ProtNLM"/>
    </source>
</evidence>
<dbReference type="PANTHER" id="PTHR43628:SF1">
    <property type="entry name" value="CHITIN SYNTHASE REGULATORY FACTOR 2-RELATED"/>
    <property type="match status" value="1"/>
</dbReference>
<dbReference type="GO" id="GO:0032153">
    <property type="term" value="C:cell division site"/>
    <property type="evidence" value="ECO:0007669"/>
    <property type="project" value="TreeGrafter"/>
</dbReference>
<dbReference type="Pfam" id="PF08238">
    <property type="entry name" value="Sel1"/>
    <property type="match status" value="3"/>
</dbReference>
<sequence>MHSRPRMDTTTTTLSRNFELQHSQSPLDTLVRRASLQREKLEIQIPQEQWSVREDPEGSEQQQGTMAGQQKWTTQIHNTPISPLLHGRFARDSFATNSSKDNNSYMAGSAHPSIECPNYDDNESVYSAAPSHTAPWESANMLYHSPLVRIRPDTESSTWASVPTVIISSADTDVRSLHAHTGVTPNFSPSGRPIIPPSDDVKRRVLERNMRRAPSHQSDRMMSQRPSSDSHPWPDYSLSRGEGRSLIPSALRPSMRSPSPVTIPKALSVSPPNLQFLDPVMSGTQRSRPLNVTDQNMTQNAVSLPRAPSSRSMSPATSQYSNDFYYPAPVPERGPSAVIPSPSQQYLHPDPHIPATFNGSKSQQSQTPHAYLQLGIQCHEANKLQDSAIYFEKSAKENGGCGVGMLMWGLALRHGWGCPKDEKKGFNWLRRAAECAVDDLEKARVGMDSNLVQTELVLAIYEVGQCFFQGWGVPKDQKMAVSYYQVAARLGDADAQNDLAFCLANGKGCKKDRKEAAKWYRAAVAQGQSDIGLTWIYKEKYQ</sequence>
<evidence type="ECO:0000313" key="3">
    <source>
        <dbReference type="Proteomes" id="UP000054549"/>
    </source>
</evidence>
<dbReference type="EMBL" id="KN818223">
    <property type="protein sequence ID" value="KIL71100.1"/>
    <property type="molecule type" value="Genomic_DNA"/>
</dbReference>
<dbReference type="InterPro" id="IPR052945">
    <property type="entry name" value="Mitotic_Regulator"/>
</dbReference>
<dbReference type="STRING" id="946122.A0A0C2T5A8"/>
<dbReference type="InterPro" id="IPR011990">
    <property type="entry name" value="TPR-like_helical_dom_sf"/>
</dbReference>
<organism evidence="2 3">
    <name type="scientific">Amanita muscaria (strain Koide BX008)</name>
    <dbReference type="NCBI Taxonomy" id="946122"/>
    <lineage>
        <taxon>Eukaryota</taxon>
        <taxon>Fungi</taxon>
        <taxon>Dikarya</taxon>
        <taxon>Basidiomycota</taxon>
        <taxon>Agaricomycotina</taxon>
        <taxon>Agaricomycetes</taxon>
        <taxon>Agaricomycetidae</taxon>
        <taxon>Agaricales</taxon>
        <taxon>Pluteineae</taxon>
        <taxon>Amanitaceae</taxon>
        <taxon>Amanita</taxon>
    </lineage>
</organism>
<dbReference type="SUPFAM" id="SSF81901">
    <property type="entry name" value="HCP-like"/>
    <property type="match status" value="1"/>
</dbReference>
<dbReference type="PANTHER" id="PTHR43628">
    <property type="entry name" value="ACTIVATOR OF C KINASE PROTEIN 1-RELATED"/>
    <property type="match status" value="1"/>
</dbReference>
<dbReference type="SMART" id="SM00671">
    <property type="entry name" value="SEL1"/>
    <property type="match status" value="4"/>
</dbReference>
<dbReference type="InParanoid" id="A0A0C2T5A8"/>
<feature type="region of interest" description="Disordered" evidence="1">
    <location>
        <begin position="209"/>
        <end position="241"/>
    </location>
</feature>
<dbReference type="InterPro" id="IPR006597">
    <property type="entry name" value="Sel1-like"/>
</dbReference>
<dbReference type="Proteomes" id="UP000054549">
    <property type="component" value="Unassembled WGS sequence"/>
</dbReference>
<feature type="region of interest" description="Disordered" evidence="1">
    <location>
        <begin position="1"/>
        <end position="24"/>
    </location>
</feature>